<accession>D1YUH0</accession>
<feature type="transmembrane region" description="Helical" evidence="5">
    <location>
        <begin position="84"/>
        <end position="104"/>
    </location>
</feature>
<dbReference type="SMART" id="SM00730">
    <property type="entry name" value="PSN"/>
    <property type="match status" value="1"/>
</dbReference>
<dbReference type="InParanoid" id="D1YUH0"/>
<feature type="transmembrane region" description="Helical" evidence="5">
    <location>
        <begin position="53"/>
        <end position="78"/>
    </location>
</feature>
<gene>
    <name evidence="6" type="ordered locus">MCP_0020</name>
</gene>
<dbReference type="Pfam" id="PF06550">
    <property type="entry name" value="SPP"/>
    <property type="match status" value="1"/>
</dbReference>
<feature type="transmembrane region" description="Helical" evidence="5">
    <location>
        <begin position="28"/>
        <end position="46"/>
    </location>
</feature>
<evidence type="ECO:0000256" key="1">
    <source>
        <dbReference type="ARBA" id="ARBA00004127"/>
    </source>
</evidence>
<feature type="transmembrane region" description="Helical" evidence="5">
    <location>
        <begin position="257"/>
        <end position="279"/>
    </location>
</feature>
<dbReference type="eggNOG" id="arCOG04463">
    <property type="taxonomic scope" value="Archaea"/>
</dbReference>
<evidence type="ECO:0000256" key="2">
    <source>
        <dbReference type="ARBA" id="ARBA00022692"/>
    </source>
</evidence>
<dbReference type="GO" id="GO:0016020">
    <property type="term" value="C:membrane"/>
    <property type="evidence" value="ECO:0007669"/>
    <property type="project" value="InterPro"/>
</dbReference>
<keyword evidence="4 5" id="KW-0472">Membrane</keyword>
<comment type="subcellular location">
    <subcellularLocation>
        <location evidence="1">Endomembrane system</location>
        <topology evidence="1">Multi-pass membrane protein</topology>
    </subcellularLocation>
</comment>
<keyword evidence="7" id="KW-1185">Reference proteome</keyword>
<proteinExistence type="predicted"/>
<feature type="transmembrane region" description="Helical" evidence="5">
    <location>
        <begin position="116"/>
        <end position="144"/>
    </location>
</feature>
<dbReference type="KEGG" id="mpd:MCP_0020"/>
<protein>
    <recommendedName>
        <fullName evidence="8">Signal-peptide peptidase, presenilin aspartyl protease</fullName>
    </recommendedName>
</protein>
<reference evidence="7" key="3">
    <citation type="journal article" date="2011" name="PLoS ONE">
        <title>Genome sequence of a mesophilic hydrogenotrophic methanogen Methanocella paludicola, the first cultivated representative of the order Methanocellales.</title>
        <authorList>
            <person name="Sakai S."/>
            <person name="Takaki Y."/>
            <person name="Shimamura S."/>
            <person name="Sekine M."/>
            <person name="Tajima T."/>
            <person name="Kosugi H."/>
            <person name="Ichikawa N."/>
            <person name="Tasumi E."/>
            <person name="Hiraki A.T."/>
            <person name="Shimizu A."/>
            <person name="Kato Y."/>
            <person name="Nishiko R."/>
            <person name="Mori K."/>
            <person name="Fujita N."/>
            <person name="Imachi H."/>
            <person name="Takai K."/>
        </authorList>
    </citation>
    <scope>NUCLEOTIDE SEQUENCE [LARGE SCALE GENOMIC DNA]</scope>
    <source>
        <strain evidence="7">DSM 17711 / JCM 13418 / NBRC 101707 / SANAE</strain>
    </source>
</reference>
<evidence type="ECO:0008006" key="8">
    <source>
        <dbReference type="Google" id="ProtNLM"/>
    </source>
</evidence>
<dbReference type="STRING" id="304371.MCP_0020"/>
<evidence type="ECO:0000256" key="3">
    <source>
        <dbReference type="ARBA" id="ARBA00022989"/>
    </source>
</evidence>
<evidence type="ECO:0000256" key="4">
    <source>
        <dbReference type="ARBA" id="ARBA00023136"/>
    </source>
</evidence>
<dbReference type="MEROPS" id="A22.015"/>
<dbReference type="PATRIC" id="fig|304371.9.peg.20"/>
<dbReference type="Proteomes" id="UP000001882">
    <property type="component" value="Chromosome"/>
</dbReference>
<keyword evidence="2 5" id="KW-0812">Transmembrane</keyword>
<evidence type="ECO:0000313" key="6">
    <source>
        <dbReference type="EMBL" id="BAI60092.1"/>
    </source>
</evidence>
<evidence type="ECO:0000256" key="5">
    <source>
        <dbReference type="SAM" id="Phobius"/>
    </source>
</evidence>
<sequence length="282" mass="30383">MISLLLVPPLQSYELDNVFGNPESVWNSVYYVVLLLLFTGALLLIIKFKMNWIIQVIMGIAILSTLTYVFFGLAVLLAPSLDPLIVSGAAVVLSIVLTALLVLYPEWYVIDTVGVMVAAGASALFGASLAILPTIVLLVLLAIYDYISVYKTKHMIRLAEGVMDTKMPIMFVMPRRWGYSYVHAKGITSEGGEKEAYFMGLGDAVMPTILAVSANAFLSAPRLLGFVSLPALGTMLGTLASYVVLMYIVVELKKPQAGLPFLCTGAIVGFMLGCLAAGINPF</sequence>
<dbReference type="AlphaFoldDB" id="D1YUH0"/>
<dbReference type="EMBL" id="AP011532">
    <property type="protein sequence ID" value="BAI60092.1"/>
    <property type="molecule type" value="Genomic_DNA"/>
</dbReference>
<dbReference type="GO" id="GO:0012505">
    <property type="term" value="C:endomembrane system"/>
    <property type="evidence" value="ECO:0007669"/>
    <property type="project" value="UniProtKB-SubCell"/>
</dbReference>
<dbReference type="InterPro" id="IPR010545">
    <property type="entry name" value="SPP"/>
</dbReference>
<organism evidence="6 7">
    <name type="scientific">Methanocella paludicola (strain DSM 17711 / JCM 13418 / NBRC 101707 / SANAE)</name>
    <dbReference type="NCBI Taxonomy" id="304371"/>
    <lineage>
        <taxon>Archaea</taxon>
        <taxon>Methanobacteriati</taxon>
        <taxon>Methanobacteriota</taxon>
        <taxon>Stenosarchaea group</taxon>
        <taxon>Methanomicrobia</taxon>
        <taxon>Methanocellales</taxon>
        <taxon>Methanocellaceae</taxon>
        <taxon>Methanocella</taxon>
    </lineage>
</organism>
<evidence type="ECO:0000313" key="7">
    <source>
        <dbReference type="Proteomes" id="UP000001882"/>
    </source>
</evidence>
<dbReference type="NCBIfam" id="NF041679">
    <property type="entry name" value="IMP_arch_presen"/>
    <property type="match status" value="1"/>
</dbReference>
<name>D1YUH0_METPS</name>
<keyword evidence="3 5" id="KW-1133">Transmembrane helix</keyword>
<reference evidence="6 7" key="2">
    <citation type="journal article" date="2008" name="Int. J. Syst. Evol. Microbiol.">
        <title>Methanocella paludicola gen. nov., sp. nov., a methane-producing archaeon, the first isolate of the lineage 'Rice Cluster I', and proposal of the new archaeal order Methanocellales ord. nov.</title>
        <authorList>
            <person name="Sakai S."/>
            <person name="Imachi H."/>
            <person name="Hanada S."/>
            <person name="Ohashi A."/>
            <person name="Harada H."/>
            <person name="Kamagata Y."/>
        </authorList>
    </citation>
    <scope>NUCLEOTIDE SEQUENCE [LARGE SCALE GENOMIC DNA]</scope>
    <source>
        <strain evidence="7">DSM 17711 / JCM 13418 / NBRC 101707 / SANAE</strain>
    </source>
</reference>
<feature type="transmembrane region" description="Helical" evidence="5">
    <location>
        <begin position="223"/>
        <end position="250"/>
    </location>
</feature>
<dbReference type="InterPro" id="IPR006639">
    <property type="entry name" value="Preselin/SPP"/>
</dbReference>
<dbReference type="GO" id="GO:0042500">
    <property type="term" value="F:aspartic endopeptidase activity, intramembrane cleaving"/>
    <property type="evidence" value="ECO:0007669"/>
    <property type="project" value="InterPro"/>
</dbReference>
<reference evidence="6 7" key="1">
    <citation type="journal article" date="2007" name="Appl. Environ. Microbiol.">
        <title>Isolation of key methanogens for global methane emission from rice paddy fields: a novel isolate affiliated with the clone cluster rice cluster I.</title>
        <authorList>
            <person name="Sakai S."/>
            <person name="Imachi H."/>
            <person name="Sekiguchi Y."/>
            <person name="Ohashi A."/>
            <person name="Harada H."/>
            <person name="Kamagata Y."/>
        </authorList>
    </citation>
    <scope>NUCLEOTIDE SEQUENCE [LARGE SCALE GENOMIC DNA]</scope>
    <source>
        <strain evidence="7">DSM 17711 / JCM 13418 / NBRC 101707 / SANAE</strain>
    </source>
</reference>